<dbReference type="InterPro" id="IPR033870">
    <property type="entry name" value="FatB"/>
</dbReference>
<accession>A0A511NI81</accession>
<dbReference type="InterPro" id="IPR002491">
    <property type="entry name" value="ABC_transptr_periplasmic_BD"/>
</dbReference>
<comment type="caution">
    <text evidence="8">The sequence shown here is derived from an EMBL/GenBank/DDBJ whole genome shotgun (WGS) entry which is preliminary data.</text>
</comment>
<dbReference type="AlphaFoldDB" id="A0A511NI81"/>
<dbReference type="GO" id="GO:1901678">
    <property type="term" value="P:iron coordination entity transport"/>
    <property type="evidence" value="ECO:0007669"/>
    <property type="project" value="UniProtKB-ARBA"/>
</dbReference>
<dbReference type="GeneID" id="84651293"/>
<reference evidence="8 9" key="1">
    <citation type="submission" date="2019-07" db="EMBL/GenBank/DDBJ databases">
        <title>Whole genome shotgun sequence of Empedobacter brevis NBRC 14943.</title>
        <authorList>
            <person name="Hosoyama A."/>
            <person name="Uohara A."/>
            <person name="Ohji S."/>
            <person name="Ichikawa N."/>
        </authorList>
    </citation>
    <scope>NUCLEOTIDE SEQUENCE [LARGE SCALE GENOMIC DNA]</scope>
    <source>
        <strain evidence="8 9">NBRC 14943</strain>
    </source>
</reference>
<dbReference type="Proteomes" id="UP000321245">
    <property type="component" value="Unassembled WGS sequence"/>
</dbReference>
<comment type="subcellular location">
    <subcellularLocation>
        <location evidence="1">Cell envelope</location>
    </subcellularLocation>
</comment>
<evidence type="ECO:0000256" key="6">
    <source>
        <dbReference type="SAM" id="Coils"/>
    </source>
</evidence>
<dbReference type="OrthoDB" id="63946at2"/>
<dbReference type="InterPro" id="IPR051313">
    <property type="entry name" value="Bact_iron-sidero_bind"/>
</dbReference>
<dbReference type="Pfam" id="PF01497">
    <property type="entry name" value="Peripla_BP_2"/>
    <property type="match status" value="1"/>
</dbReference>
<keyword evidence="4" id="KW-0410">Iron transport</keyword>
<feature type="coiled-coil region" evidence="6">
    <location>
        <begin position="160"/>
        <end position="187"/>
    </location>
</feature>
<dbReference type="CDD" id="cd01140">
    <property type="entry name" value="FatB"/>
    <property type="match status" value="1"/>
</dbReference>
<evidence type="ECO:0000256" key="3">
    <source>
        <dbReference type="ARBA" id="ARBA00022448"/>
    </source>
</evidence>
<feature type="domain" description="Fe/B12 periplasmic-binding" evidence="7">
    <location>
        <begin position="51"/>
        <end position="310"/>
    </location>
</feature>
<sequence>MKNWIKISLLTGIAFLSSCNKENKIDTIDAENQIEVIHKLDTTNVVKNPQRVVVFDMGALESLKELGIKPAGIPKDHIPEHLKVLGNDPSIEDVGSLVEPNLERINALNPDLIIISDRQNKFYDELSKIAPTISMQVDPLDYMNSFEKNTLTLGKIFDKEEEMKKEVEAIKAEVKTDKENIDKIDKKGLIILYNNGKFSAYGKNSRFGFIHDVMGIKPVSENLEVAVHGQPVSNEFIESVNPDYLFVVDRSAMMNKVQTNKNDIENVLIKQTNAYKNGKIIYLNPQVWYISGGGITSTKQMIEDIKKAIQ</sequence>
<keyword evidence="3" id="KW-0813">Transport</keyword>
<gene>
    <name evidence="8" type="primary">yclQ</name>
    <name evidence="8" type="ORF">EB1_23130</name>
</gene>
<proteinExistence type="inferred from homology"/>
<evidence type="ECO:0000313" key="8">
    <source>
        <dbReference type="EMBL" id="GEM52523.1"/>
    </source>
</evidence>
<protein>
    <submittedName>
        <fullName evidence="8">Putative ABC transporter solute-binding protein YclQ</fullName>
    </submittedName>
</protein>
<keyword evidence="5" id="KW-0732">Signal</keyword>
<evidence type="ECO:0000259" key="7">
    <source>
        <dbReference type="PROSITE" id="PS50983"/>
    </source>
</evidence>
<dbReference type="GO" id="GO:0030288">
    <property type="term" value="C:outer membrane-bounded periplasmic space"/>
    <property type="evidence" value="ECO:0007669"/>
    <property type="project" value="TreeGrafter"/>
</dbReference>
<evidence type="ECO:0000256" key="1">
    <source>
        <dbReference type="ARBA" id="ARBA00004196"/>
    </source>
</evidence>
<evidence type="ECO:0000256" key="2">
    <source>
        <dbReference type="ARBA" id="ARBA00008814"/>
    </source>
</evidence>
<name>A0A511NI81_9FLAO</name>
<dbReference type="Gene3D" id="3.40.50.1980">
    <property type="entry name" value="Nitrogenase molybdenum iron protein domain"/>
    <property type="match status" value="2"/>
</dbReference>
<dbReference type="PANTHER" id="PTHR30532:SF28">
    <property type="entry name" value="PETROBACTIN-BINDING PROTEIN YCLQ"/>
    <property type="match status" value="1"/>
</dbReference>
<dbReference type="STRING" id="1218108.GCA_000382425_03254"/>
<evidence type="ECO:0000256" key="5">
    <source>
        <dbReference type="ARBA" id="ARBA00022729"/>
    </source>
</evidence>
<organism evidence="8 9">
    <name type="scientific">Empedobacter brevis NBRC 14943 = ATCC 43319</name>
    <dbReference type="NCBI Taxonomy" id="1218108"/>
    <lineage>
        <taxon>Bacteria</taxon>
        <taxon>Pseudomonadati</taxon>
        <taxon>Bacteroidota</taxon>
        <taxon>Flavobacteriia</taxon>
        <taxon>Flavobacteriales</taxon>
        <taxon>Weeksellaceae</taxon>
        <taxon>Empedobacter</taxon>
    </lineage>
</organism>
<dbReference type="EMBL" id="BJXC01000016">
    <property type="protein sequence ID" value="GEM52523.1"/>
    <property type="molecule type" value="Genomic_DNA"/>
</dbReference>
<evidence type="ECO:0000313" key="9">
    <source>
        <dbReference type="Proteomes" id="UP000321245"/>
    </source>
</evidence>
<dbReference type="PANTHER" id="PTHR30532">
    <property type="entry name" value="IRON III DICITRATE-BINDING PERIPLASMIC PROTEIN"/>
    <property type="match status" value="1"/>
</dbReference>
<dbReference type="PROSITE" id="PS51257">
    <property type="entry name" value="PROKAR_LIPOPROTEIN"/>
    <property type="match status" value="1"/>
</dbReference>
<dbReference type="RefSeq" id="WP_026357683.1">
    <property type="nucleotide sequence ID" value="NZ_BJXC01000016.1"/>
</dbReference>
<keyword evidence="9" id="KW-1185">Reference proteome</keyword>
<keyword evidence="6" id="KW-0175">Coiled coil</keyword>
<comment type="similarity">
    <text evidence="2">Belongs to the bacterial solute-binding protein 8 family.</text>
</comment>
<evidence type="ECO:0000256" key="4">
    <source>
        <dbReference type="ARBA" id="ARBA00022496"/>
    </source>
</evidence>
<dbReference type="SUPFAM" id="SSF53807">
    <property type="entry name" value="Helical backbone' metal receptor"/>
    <property type="match status" value="1"/>
</dbReference>
<dbReference type="PROSITE" id="PS50983">
    <property type="entry name" value="FE_B12_PBP"/>
    <property type="match status" value="1"/>
</dbReference>
<keyword evidence="4" id="KW-0408">Iron</keyword>
<keyword evidence="4" id="KW-0406">Ion transport</keyword>